<organism evidence="1 2">
    <name type="scientific">Deinococcus taklimakanensis</name>
    <dbReference type="NCBI Taxonomy" id="536443"/>
    <lineage>
        <taxon>Bacteria</taxon>
        <taxon>Thermotogati</taxon>
        <taxon>Deinococcota</taxon>
        <taxon>Deinococci</taxon>
        <taxon>Deinococcales</taxon>
        <taxon>Deinococcaceae</taxon>
        <taxon>Deinococcus</taxon>
    </lineage>
</organism>
<dbReference type="EMBL" id="JBHUMK010000037">
    <property type="protein sequence ID" value="MFD2609497.1"/>
    <property type="molecule type" value="Genomic_DNA"/>
</dbReference>
<dbReference type="Proteomes" id="UP001597475">
    <property type="component" value="Unassembled WGS sequence"/>
</dbReference>
<protein>
    <submittedName>
        <fullName evidence="1">Uncharacterized protein</fullName>
    </submittedName>
</protein>
<gene>
    <name evidence="1" type="ORF">ACFSR9_08615</name>
</gene>
<sequence length="67" mass="7044">MLISGGVLPGILLVAPLARRLTMNGVLSLGRWVVLAGSARPHSRQRARLVGRCRRVRGGAGADTVSN</sequence>
<evidence type="ECO:0000313" key="2">
    <source>
        <dbReference type="Proteomes" id="UP001597475"/>
    </source>
</evidence>
<dbReference type="RefSeq" id="WP_386844917.1">
    <property type="nucleotide sequence ID" value="NZ_JBHUMK010000037.1"/>
</dbReference>
<keyword evidence="2" id="KW-1185">Reference proteome</keyword>
<accession>A0ABW5P2I7</accession>
<comment type="caution">
    <text evidence="1">The sequence shown here is derived from an EMBL/GenBank/DDBJ whole genome shotgun (WGS) entry which is preliminary data.</text>
</comment>
<reference evidence="2" key="1">
    <citation type="journal article" date="2019" name="Int. J. Syst. Evol. Microbiol.">
        <title>The Global Catalogue of Microorganisms (GCM) 10K type strain sequencing project: providing services to taxonomists for standard genome sequencing and annotation.</title>
        <authorList>
            <consortium name="The Broad Institute Genomics Platform"/>
            <consortium name="The Broad Institute Genome Sequencing Center for Infectious Disease"/>
            <person name="Wu L."/>
            <person name="Ma J."/>
        </authorList>
    </citation>
    <scope>NUCLEOTIDE SEQUENCE [LARGE SCALE GENOMIC DNA]</scope>
    <source>
        <strain evidence="2">KCTC 33842</strain>
    </source>
</reference>
<evidence type="ECO:0000313" key="1">
    <source>
        <dbReference type="EMBL" id="MFD2609497.1"/>
    </source>
</evidence>
<proteinExistence type="predicted"/>
<name>A0ABW5P2I7_9DEIO</name>